<evidence type="ECO:0000313" key="1">
    <source>
        <dbReference type="EMBL" id="KKM67083.1"/>
    </source>
</evidence>
<dbReference type="AlphaFoldDB" id="A0A0F9JBZ4"/>
<protein>
    <submittedName>
        <fullName evidence="1">Uncharacterized protein</fullName>
    </submittedName>
</protein>
<gene>
    <name evidence="1" type="ORF">LCGC14_1474690</name>
</gene>
<proteinExistence type="predicted"/>
<name>A0A0F9JBZ4_9ZZZZ</name>
<reference evidence="1" key="1">
    <citation type="journal article" date="2015" name="Nature">
        <title>Complex archaea that bridge the gap between prokaryotes and eukaryotes.</title>
        <authorList>
            <person name="Spang A."/>
            <person name="Saw J.H."/>
            <person name="Jorgensen S.L."/>
            <person name="Zaremba-Niedzwiedzka K."/>
            <person name="Martijn J."/>
            <person name="Lind A.E."/>
            <person name="van Eijk R."/>
            <person name="Schleper C."/>
            <person name="Guy L."/>
            <person name="Ettema T.J."/>
        </authorList>
    </citation>
    <scope>NUCLEOTIDE SEQUENCE</scope>
</reference>
<comment type="caution">
    <text evidence="1">The sequence shown here is derived from an EMBL/GenBank/DDBJ whole genome shotgun (WGS) entry which is preliminary data.</text>
</comment>
<sequence length="69" mass="8361">MREYPYEFREVKITKKKFSEMITYLFYDESLFYEKKNKESVPVKLWTIKNIGHPGRGMLIIGKLEIIEI</sequence>
<accession>A0A0F9JBZ4</accession>
<organism evidence="1">
    <name type="scientific">marine sediment metagenome</name>
    <dbReference type="NCBI Taxonomy" id="412755"/>
    <lineage>
        <taxon>unclassified sequences</taxon>
        <taxon>metagenomes</taxon>
        <taxon>ecological metagenomes</taxon>
    </lineage>
</organism>
<dbReference type="EMBL" id="LAZR01010412">
    <property type="protein sequence ID" value="KKM67083.1"/>
    <property type="molecule type" value="Genomic_DNA"/>
</dbReference>